<comment type="similarity">
    <text evidence="2">Belongs to the bacterial solute-binding protein 1 family.</text>
</comment>
<evidence type="ECO:0000313" key="7">
    <source>
        <dbReference type="Proteomes" id="UP000704762"/>
    </source>
</evidence>
<dbReference type="EMBL" id="JAFBCF010000001">
    <property type="protein sequence ID" value="MBM7797414.1"/>
    <property type="molecule type" value="Genomic_DNA"/>
</dbReference>
<dbReference type="Gene3D" id="3.40.190.10">
    <property type="entry name" value="Periplasmic binding protein-like II"/>
    <property type="match status" value="1"/>
</dbReference>
<gene>
    <name evidence="6" type="ORF">JOE57_000335</name>
</gene>
<proteinExistence type="inferred from homology"/>
<accession>A0ABS2REI4</accession>
<dbReference type="NCBIfam" id="TIGR03851">
    <property type="entry name" value="chitin_NgcE"/>
    <property type="match status" value="1"/>
</dbReference>
<evidence type="ECO:0000256" key="5">
    <source>
        <dbReference type="SAM" id="MobiDB-lite"/>
    </source>
</evidence>
<dbReference type="InterPro" id="IPR022386">
    <property type="entry name" value="Chitin_NgcE"/>
</dbReference>
<dbReference type="RefSeq" id="WP_204916104.1">
    <property type="nucleotide sequence ID" value="NZ_BAAAQP010000003.1"/>
</dbReference>
<protein>
    <submittedName>
        <fullName evidence="6">N-acetylglucosamine transport system substrate-binding protein</fullName>
    </submittedName>
</protein>
<dbReference type="SUPFAM" id="SSF53850">
    <property type="entry name" value="Periplasmic binding protein-like II"/>
    <property type="match status" value="1"/>
</dbReference>
<name>A0ABS2REI4_9ACTN</name>
<evidence type="ECO:0000256" key="3">
    <source>
        <dbReference type="ARBA" id="ARBA00022448"/>
    </source>
</evidence>
<dbReference type="PANTHER" id="PTHR43649:SF31">
    <property type="entry name" value="SN-GLYCEROL-3-PHOSPHATE-BINDING PERIPLASMIC PROTEIN UGPB"/>
    <property type="match status" value="1"/>
</dbReference>
<dbReference type="InterPro" id="IPR006059">
    <property type="entry name" value="SBP"/>
</dbReference>
<dbReference type="InterPro" id="IPR050490">
    <property type="entry name" value="Bact_solute-bd_prot1"/>
</dbReference>
<sequence>MSDEIRTALTFGGSEGSSGVSRRTLIKSAALGAALVGAGGALSACAAGGGGGAAGGSESQAAGEKTADNPFGVDKKAPLEVVIFDGGYGDEYGKAHVALYNDWAGSEVAKMTSTVKIATTLQPRFAGGTPPEVIDNSGADAMPTSALVDKNQLADLQPLLDAPSIDDPNTKIGDLMLPGAVEGGSFDGVFRQLGYVFSMWGFWYSKPLFDKNGWEPAKTWDDFFALCKEIKDQGKMAPFIHTGVHTQYMMNILTTMAIKHGGKDIMLGLDNLKPDAWANDSVLTAAKAVEKLYKDGYIMKGAEGMDHTTSQTQWLLGKAAVIPCGSWLENEMKGKVPEGFDMVVQPIPSLTSSDKMPFETLNGGAGEPFIVSEQAKNKPGAYEYLRRMLSKEGATKFSASTGSLVAVKGAGEDLKNPSTALKSVSDATAAAGDNVVSVSYAGWYAEMNDAGKREMANLTTGRSNADQFVAAMQKACDAVASDPKVKKYSRS</sequence>
<dbReference type="Proteomes" id="UP000704762">
    <property type="component" value="Unassembled WGS sequence"/>
</dbReference>
<dbReference type="PANTHER" id="PTHR43649">
    <property type="entry name" value="ARABINOSE-BINDING PROTEIN-RELATED"/>
    <property type="match status" value="1"/>
</dbReference>
<comment type="subcellular location">
    <subcellularLocation>
        <location evidence="1">Cell envelope</location>
    </subcellularLocation>
</comment>
<evidence type="ECO:0000256" key="2">
    <source>
        <dbReference type="ARBA" id="ARBA00008520"/>
    </source>
</evidence>
<dbReference type="InterPro" id="IPR006311">
    <property type="entry name" value="TAT_signal"/>
</dbReference>
<dbReference type="PROSITE" id="PS51318">
    <property type="entry name" value="TAT"/>
    <property type="match status" value="1"/>
</dbReference>
<keyword evidence="4" id="KW-0732">Signal</keyword>
<feature type="region of interest" description="Disordered" evidence="5">
    <location>
        <begin position="1"/>
        <end position="20"/>
    </location>
</feature>
<dbReference type="Pfam" id="PF01547">
    <property type="entry name" value="SBP_bac_1"/>
    <property type="match status" value="1"/>
</dbReference>
<organism evidence="6 7">
    <name type="scientific">Microlunatus panaciterrae</name>
    <dbReference type="NCBI Taxonomy" id="400768"/>
    <lineage>
        <taxon>Bacteria</taxon>
        <taxon>Bacillati</taxon>
        <taxon>Actinomycetota</taxon>
        <taxon>Actinomycetes</taxon>
        <taxon>Propionibacteriales</taxon>
        <taxon>Propionibacteriaceae</taxon>
        <taxon>Microlunatus</taxon>
    </lineage>
</organism>
<reference evidence="6 7" key="1">
    <citation type="submission" date="2021-01" db="EMBL/GenBank/DDBJ databases">
        <title>Sequencing the genomes of 1000 actinobacteria strains.</title>
        <authorList>
            <person name="Klenk H.-P."/>
        </authorList>
    </citation>
    <scope>NUCLEOTIDE SEQUENCE [LARGE SCALE GENOMIC DNA]</scope>
    <source>
        <strain evidence="6 7">DSM 18662</strain>
    </source>
</reference>
<evidence type="ECO:0000256" key="1">
    <source>
        <dbReference type="ARBA" id="ARBA00004196"/>
    </source>
</evidence>
<comment type="caution">
    <text evidence="6">The sequence shown here is derived from an EMBL/GenBank/DDBJ whole genome shotgun (WGS) entry which is preliminary data.</text>
</comment>
<evidence type="ECO:0000256" key="4">
    <source>
        <dbReference type="ARBA" id="ARBA00022729"/>
    </source>
</evidence>
<evidence type="ECO:0000313" key="6">
    <source>
        <dbReference type="EMBL" id="MBM7797414.1"/>
    </source>
</evidence>
<keyword evidence="3" id="KW-0813">Transport</keyword>
<keyword evidence="7" id="KW-1185">Reference proteome</keyword>